<gene>
    <name evidence="4" type="ORF">SU86_004960</name>
</gene>
<dbReference type="Gene3D" id="3.10.580.10">
    <property type="entry name" value="CBS-domain"/>
    <property type="match status" value="1"/>
</dbReference>
<dbReference type="STRING" id="1603555.SU86_004960"/>
<dbReference type="EMBL" id="CP011097">
    <property type="protein sequence ID" value="AJZ75821.1"/>
    <property type="molecule type" value="Genomic_DNA"/>
</dbReference>
<dbReference type="PANTHER" id="PTHR43080:SF2">
    <property type="entry name" value="CBS DOMAIN-CONTAINING PROTEIN"/>
    <property type="match status" value="1"/>
</dbReference>
<feature type="domain" description="CBS" evidence="3">
    <location>
        <begin position="78"/>
        <end position="135"/>
    </location>
</feature>
<reference evidence="4 5" key="1">
    <citation type="journal article" date="2016" name="Sci. Rep.">
        <title>A novel ammonia-oxidizing archaeon from wastewater treatment plant: Its enrichment, physiological and genomic characteristics.</title>
        <authorList>
            <person name="Li Y."/>
            <person name="Ding K."/>
            <person name="Wen X."/>
            <person name="Zhang B."/>
            <person name="Shen B."/>
            <person name="Yang Y."/>
        </authorList>
    </citation>
    <scope>NUCLEOTIDE SEQUENCE [LARGE SCALE GENOMIC DNA]</scope>
    <source>
        <strain evidence="4 5">SAT1</strain>
    </source>
</reference>
<evidence type="ECO:0000313" key="5">
    <source>
        <dbReference type="Proteomes" id="UP000266745"/>
    </source>
</evidence>
<dbReference type="Proteomes" id="UP000266745">
    <property type="component" value="Chromosome"/>
</dbReference>
<dbReference type="SMART" id="SM00116">
    <property type="entry name" value="CBS"/>
    <property type="match status" value="2"/>
</dbReference>
<evidence type="ECO:0000256" key="1">
    <source>
        <dbReference type="ARBA" id="ARBA00023122"/>
    </source>
</evidence>
<proteinExistence type="predicted"/>
<name>A0A3G1B117_9ARCH</name>
<dbReference type="InterPro" id="IPR046342">
    <property type="entry name" value="CBS_dom_sf"/>
</dbReference>
<dbReference type="KEGG" id="tah:SU86_004960"/>
<protein>
    <submittedName>
        <fullName evidence="4">Signal transduction protein</fullName>
    </submittedName>
</protein>
<dbReference type="InterPro" id="IPR000644">
    <property type="entry name" value="CBS_dom"/>
</dbReference>
<sequence length="158" mass="17832">MAQTQPTILVKDIMSRSLVMVDSSSTVNEAAKLMEKAKVGSVIVTEKSIPIGIMTDRDFAITIAAHAYPIHTKVKQVMSSPLIHIGPNEEVWLAADLMYSRKIRRLPVLDEDELLGIVTATDFVKLYTVCNREDTRNMYYHALTRIFDDNNEQQVTSF</sequence>
<dbReference type="GeneID" id="24875748"/>
<dbReference type="InterPro" id="IPR051257">
    <property type="entry name" value="Diverse_CBS-Domain"/>
</dbReference>
<feature type="domain" description="CBS" evidence="3">
    <location>
        <begin position="14"/>
        <end position="74"/>
    </location>
</feature>
<evidence type="ECO:0000259" key="3">
    <source>
        <dbReference type="PROSITE" id="PS51371"/>
    </source>
</evidence>
<evidence type="ECO:0000313" key="4">
    <source>
        <dbReference type="EMBL" id="AJZ75821.1"/>
    </source>
</evidence>
<dbReference type="OrthoDB" id="43333at2157"/>
<accession>A0A3G1B117</accession>
<keyword evidence="5" id="KW-1185">Reference proteome</keyword>
<dbReference type="SUPFAM" id="SSF54631">
    <property type="entry name" value="CBS-domain pair"/>
    <property type="match status" value="1"/>
</dbReference>
<dbReference type="PROSITE" id="PS51371">
    <property type="entry name" value="CBS"/>
    <property type="match status" value="2"/>
</dbReference>
<evidence type="ECO:0000256" key="2">
    <source>
        <dbReference type="PROSITE-ProRule" id="PRU00703"/>
    </source>
</evidence>
<dbReference type="PANTHER" id="PTHR43080">
    <property type="entry name" value="CBS DOMAIN-CONTAINING PROTEIN CBSX3, MITOCHONDRIAL"/>
    <property type="match status" value="1"/>
</dbReference>
<dbReference type="RefSeq" id="WP_048188675.1">
    <property type="nucleotide sequence ID" value="NZ_CP011097.1"/>
</dbReference>
<keyword evidence="1 2" id="KW-0129">CBS domain</keyword>
<dbReference type="AlphaFoldDB" id="A0A3G1B117"/>
<organism evidence="4 5">
    <name type="scientific">Candidatus Nitrosotenuis cloacae</name>
    <dbReference type="NCBI Taxonomy" id="1603555"/>
    <lineage>
        <taxon>Archaea</taxon>
        <taxon>Nitrososphaerota</taxon>
        <taxon>Candidatus Nitrosotenuis</taxon>
    </lineage>
</organism>
<dbReference type="Pfam" id="PF00571">
    <property type="entry name" value="CBS"/>
    <property type="match status" value="2"/>
</dbReference>